<evidence type="ECO:0000256" key="1">
    <source>
        <dbReference type="ARBA" id="ARBA00004370"/>
    </source>
</evidence>
<dbReference type="Gene3D" id="2.60.220.30">
    <property type="match status" value="2"/>
</dbReference>
<dbReference type="PROSITE" id="PS51145">
    <property type="entry name" value="ZU5"/>
    <property type="match status" value="2"/>
</dbReference>
<evidence type="ECO:0000256" key="2">
    <source>
        <dbReference type="ARBA" id="ARBA00004496"/>
    </source>
</evidence>
<dbReference type="eggNOG" id="KOG4177">
    <property type="taxonomic scope" value="Eukaryota"/>
</dbReference>
<dbReference type="InterPro" id="IPR051165">
    <property type="entry name" value="Multifunctional_ANK_Repeat"/>
</dbReference>
<dbReference type="SMART" id="SM00218">
    <property type="entry name" value="ZU5"/>
    <property type="match status" value="1"/>
</dbReference>
<dbReference type="Proteomes" id="UP000007151">
    <property type="component" value="Unassembled WGS sequence"/>
</dbReference>
<evidence type="ECO:0000256" key="7">
    <source>
        <dbReference type="SAM" id="Coils"/>
    </source>
</evidence>
<reference evidence="10 11" key="1">
    <citation type="journal article" date="2011" name="Cell">
        <title>The monarch butterfly genome yields insights into long-distance migration.</title>
        <authorList>
            <person name="Zhan S."/>
            <person name="Merlin C."/>
            <person name="Boore J.L."/>
            <person name="Reppert S.M."/>
        </authorList>
    </citation>
    <scope>NUCLEOTIDE SEQUENCE [LARGE SCALE GENOMIC DNA]</scope>
    <source>
        <strain evidence="10">F-2</strain>
    </source>
</reference>
<feature type="coiled-coil region" evidence="7">
    <location>
        <begin position="1127"/>
        <end position="1231"/>
    </location>
</feature>
<feature type="domain" description="ZU5" evidence="9">
    <location>
        <begin position="133"/>
        <end position="267"/>
    </location>
</feature>
<dbReference type="PANTHER" id="PTHR24123:SF141">
    <property type="entry name" value="ANKYRIN 2, ISOFORM U"/>
    <property type="match status" value="1"/>
</dbReference>
<feature type="compositionally biased region" description="Basic and acidic residues" evidence="8">
    <location>
        <begin position="620"/>
        <end position="660"/>
    </location>
</feature>
<dbReference type="EMBL" id="AGBW02007724">
    <property type="protein sequence ID" value="OWR54664.1"/>
    <property type="molecule type" value="Genomic_DNA"/>
</dbReference>
<dbReference type="GO" id="GO:0005737">
    <property type="term" value="C:cytoplasm"/>
    <property type="evidence" value="ECO:0007669"/>
    <property type="project" value="UniProtKB-SubCell"/>
</dbReference>
<dbReference type="InParanoid" id="A0A212FLP3"/>
<feature type="coiled-coil region" evidence="7">
    <location>
        <begin position="833"/>
        <end position="882"/>
    </location>
</feature>
<evidence type="ECO:0000256" key="5">
    <source>
        <dbReference type="ARBA" id="ARBA00023043"/>
    </source>
</evidence>
<accession>A0A212FLP3</accession>
<dbReference type="STRING" id="278856.A0A212FLP3"/>
<feature type="compositionally biased region" description="Basic and acidic residues" evidence="8">
    <location>
        <begin position="1674"/>
        <end position="1683"/>
    </location>
</feature>
<keyword evidence="4" id="KW-0677">Repeat</keyword>
<evidence type="ECO:0000256" key="6">
    <source>
        <dbReference type="ARBA" id="ARBA00023136"/>
    </source>
</evidence>
<feature type="compositionally biased region" description="Basic residues" evidence="8">
    <location>
        <begin position="1"/>
        <end position="10"/>
    </location>
</feature>
<keyword evidence="7" id="KW-0175">Coiled coil</keyword>
<feature type="coiled-coil region" evidence="7">
    <location>
        <begin position="1408"/>
        <end position="1483"/>
    </location>
</feature>
<dbReference type="Pfam" id="PF17809">
    <property type="entry name" value="UPA_2"/>
    <property type="match status" value="1"/>
</dbReference>
<feature type="region of interest" description="Disordered" evidence="8">
    <location>
        <begin position="618"/>
        <end position="736"/>
    </location>
</feature>
<evidence type="ECO:0000256" key="4">
    <source>
        <dbReference type="ARBA" id="ARBA00022737"/>
    </source>
</evidence>
<organism evidence="10 11">
    <name type="scientific">Danaus plexippus plexippus</name>
    <dbReference type="NCBI Taxonomy" id="278856"/>
    <lineage>
        <taxon>Eukaryota</taxon>
        <taxon>Metazoa</taxon>
        <taxon>Ecdysozoa</taxon>
        <taxon>Arthropoda</taxon>
        <taxon>Hexapoda</taxon>
        <taxon>Insecta</taxon>
        <taxon>Pterygota</taxon>
        <taxon>Neoptera</taxon>
        <taxon>Endopterygota</taxon>
        <taxon>Lepidoptera</taxon>
        <taxon>Glossata</taxon>
        <taxon>Ditrysia</taxon>
        <taxon>Papilionoidea</taxon>
        <taxon>Nymphalidae</taxon>
        <taxon>Danainae</taxon>
        <taxon>Danaini</taxon>
        <taxon>Danaina</taxon>
        <taxon>Danaus</taxon>
        <taxon>Danaus</taxon>
    </lineage>
</organism>
<evidence type="ECO:0000256" key="8">
    <source>
        <dbReference type="SAM" id="MobiDB-lite"/>
    </source>
</evidence>
<feature type="compositionally biased region" description="Basic and acidic residues" evidence="8">
    <location>
        <begin position="11"/>
        <end position="29"/>
    </location>
</feature>
<feature type="compositionally biased region" description="Basic and acidic residues" evidence="8">
    <location>
        <begin position="690"/>
        <end position="724"/>
    </location>
</feature>
<feature type="domain" description="ZU5" evidence="9">
    <location>
        <begin position="269"/>
        <end position="415"/>
    </location>
</feature>
<dbReference type="Pfam" id="PF00791">
    <property type="entry name" value="ZU5"/>
    <property type="match status" value="1"/>
</dbReference>
<sequence>MGVVKNKKSKTKSDDSKKDVKKQKIDDGKMKKKKKVSCLQCFKSPDDGGLEGKYRVAAPELMQDTFMSDSEDEGGEVECPIQQQQQYRYMNSEAGTLNRARPLEDSVTDGHLWPSNNDKRVATMERQPLDIGFLVSFVVDARGGAMKAKRRGGVRVIVPPAACAAPTRVTCRAATRRAPVAAPPPLMEGEALASRLLELQPQGAKFLAPVIIEVPIFTASCPEREIEALTREKQEHGPGGERLGENGERVTRIITCDFPHYLAVVSRVRQEVHVIGPEGGTVSSAHIPQVQALFPPSALTKRIRVGLQAHGADKALCSRLLPRHAAVSPVLTVEPRRRKFHRTITLTAPLPQPHDHKLNSHDKQSTANLRLLCSIMGGQARAVWEDVTGSTPLTITDDCASFTTTVSARFWLMNCQNVSDATKLATELYREMLLVPFEIRIVVLGKRLDSLEGRLLVLYITDRYAYDTLLHQEHYTEVAHSTSVRLLDGRPVYLEFSGNLVPVTKSGTQPTLVFEAFKDNRVEFPVRVKHHEESPSGRIYFMNEPKVAKGEPSASPTCVLDVSLPERVAPRPAKSHLDCLNLDQSGFDALKDELSFNWEHNHSVGPPTVPIDHATTQLNGHDKSVANGDVKYETKEDDRKDMPRINGDATHDSNKAKATFDSDEDKTPMNTLEKGKKKAEGGSFLGGLADKVKNVFSHSEDKEESKESSPKPQPKPRESKEKSPPKPAPRIINEDLLEKVEDMFKDVRTKPHLKDEDDVNSQVYSTKLIVDEGNPDEVRLKTEEVYHQYENMQPVDTPLYSRKSDPFQFFTGCCEDKYKKGEKHRHDETSTLADRIEQVKFSANEQIQEIEDKYQKDLQKDLKEAEREKDNIKQELSEIKEDIIVKSENIKNNLIDKEDKLKAGFEDKVQEFSDVVNKKKNELSESGEKIQSDIGAKVVDMQTKVSLTLDNANDDVNNLFDTVDNTKQNINNKFVALDLAAMERAEEMKLRGHNKLSQMGKTFENAADDVSHKTEESINEASNKINNLKTDIENNAENVKDKANEKVNNVKVNINDKVSAIKAEAEEIVDEVEEKSKKAVAEVKSKSKDKKNAAKKKAKEGKNFFTGLVHNIFGEKEKIEDEVKGKIAEGKESASKLSEQASAAKEKLEENIAKEQDKLKQNTEQIMQRTENTAEDVVKNVKDAKDDLLESAQEKAAQAVNGLNKKKEEVIQNVEGRANEISTSIQDKKDELLLSAQEKKGEILQNVQDNTELVVTNIKAKKDELVHKKDELIQSAENKKDQLLHSAQEKGEEIFATMESKKNEAVQKKDELLQSAEDKKNDILEMTNKETERIVTAVKEKKNEVLQTIDDKSSEAVQNARAKKDEVISGISDNIDKAKQTVGETKDNLISGIAAKKDEMINLKNTMQDGAENRLNQIKQEAEETTEEIKRTAEETLNAAAEKKIELKSNIALKFNDLKDAGEDNLERLRDAAKDKAEKVQKSAKVTFEDVEVSASSAFDKIESAAMDKAGDVKDIYDDLHSSTRDTFADLKDDAQGYESSAQDTLHSFQSSAGNTFDSLDESAKEFIGDVQSTAARSEESADQLFGNVKDSFEGFQIAAGDKLEDIKVSTKQHFEEGQDNLGKTKDEVVQGLKESEQVVTDTLTSEADKFTSSLNDLGNSVFGMSGKGFMKDSSTKLLESEKSQSSPHKKSSGAVSSETIVT</sequence>
<name>A0A212FLP3_DANPL</name>
<comment type="subcellular location">
    <subcellularLocation>
        <location evidence="2">Cytoplasm</location>
    </subcellularLocation>
    <subcellularLocation>
        <location evidence="1">Membrane</location>
    </subcellularLocation>
</comment>
<feature type="region of interest" description="Disordered" evidence="8">
    <location>
        <begin position="1674"/>
        <end position="1703"/>
    </location>
</feature>
<keyword evidence="3" id="KW-0963">Cytoplasm</keyword>
<dbReference type="PANTHER" id="PTHR24123">
    <property type="entry name" value="ANKYRIN REPEAT-CONTAINING"/>
    <property type="match status" value="1"/>
</dbReference>
<dbReference type="Gene3D" id="2.60.40.2660">
    <property type="match status" value="1"/>
</dbReference>
<proteinExistence type="predicted"/>
<dbReference type="SUPFAM" id="SSF58113">
    <property type="entry name" value="Apolipoprotein A-I"/>
    <property type="match status" value="2"/>
</dbReference>
<protein>
    <recommendedName>
        <fullName evidence="9">ZU5 domain-containing protein</fullName>
    </recommendedName>
</protein>
<feature type="compositionally biased region" description="Polar residues" evidence="8">
    <location>
        <begin position="1694"/>
        <end position="1703"/>
    </location>
</feature>
<dbReference type="KEGG" id="dpl:KGM_215447"/>
<keyword evidence="5" id="KW-0040">ANK repeat</keyword>
<keyword evidence="6" id="KW-0472">Membrane</keyword>
<gene>
    <name evidence="10" type="ORF">KGM_215447</name>
</gene>
<evidence type="ECO:0000313" key="10">
    <source>
        <dbReference type="EMBL" id="OWR54664.1"/>
    </source>
</evidence>
<dbReference type="Gene3D" id="1.20.120.20">
    <property type="entry name" value="Apolipoprotein"/>
    <property type="match status" value="2"/>
</dbReference>
<dbReference type="eggNOG" id="KOG4744">
    <property type="taxonomic scope" value="Eukaryota"/>
</dbReference>
<dbReference type="InterPro" id="IPR040745">
    <property type="entry name" value="Ankyrin_UPA"/>
</dbReference>
<keyword evidence="11" id="KW-1185">Reference proteome</keyword>
<feature type="coiled-coil region" evidence="7">
    <location>
        <begin position="1262"/>
        <end position="1329"/>
    </location>
</feature>
<feature type="region of interest" description="Disordered" evidence="8">
    <location>
        <begin position="1077"/>
        <end position="1098"/>
    </location>
</feature>
<dbReference type="GO" id="GO:0016020">
    <property type="term" value="C:membrane"/>
    <property type="evidence" value="ECO:0007669"/>
    <property type="project" value="UniProtKB-SubCell"/>
</dbReference>
<evidence type="ECO:0000259" key="9">
    <source>
        <dbReference type="PROSITE" id="PS51145"/>
    </source>
</evidence>
<feature type="region of interest" description="Disordered" evidence="8">
    <location>
        <begin position="1"/>
        <end position="29"/>
    </location>
</feature>
<dbReference type="InterPro" id="IPR000906">
    <property type="entry name" value="ZU5_dom"/>
</dbReference>
<feature type="compositionally biased region" description="Basic and acidic residues" evidence="8">
    <location>
        <begin position="1077"/>
        <end position="1092"/>
    </location>
</feature>
<evidence type="ECO:0000313" key="11">
    <source>
        <dbReference type="Proteomes" id="UP000007151"/>
    </source>
</evidence>
<comment type="caution">
    <text evidence="10">The sequence shown here is derived from an EMBL/GenBank/DDBJ whole genome shotgun (WGS) entry which is preliminary data.</text>
</comment>
<evidence type="ECO:0000256" key="3">
    <source>
        <dbReference type="ARBA" id="ARBA00022490"/>
    </source>
</evidence>